<sequence length="115" mass="12119">MFCLKSLLLTASLLGLSLAGPLDKRQGNGDGCTICIDNANECGRMYGGCWDICTTPQQTFSIPSCDGDGGLSDKTSTCEYYKNDCGKVFGACYPSEGPIPMIADPGCAEEGNVNR</sequence>
<gene>
    <name evidence="2" type="ORF">PRZ48_003130</name>
</gene>
<proteinExistence type="predicted"/>
<accession>A0ABR0EUA7</accession>
<evidence type="ECO:0000256" key="1">
    <source>
        <dbReference type="SAM" id="SignalP"/>
    </source>
</evidence>
<reference evidence="2 3" key="1">
    <citation type="journal article" date="2023" name="G3 (Bethesda)">
        <title>A chromosome-level genome assembly of Zasmidium syzygii isolated from banana leaves.</title>
        <authorList>
            <person name="van Westerhoven A.C."/>
            <person name="Mehrabi R."/>
            <person name="Talebi R."/>
            <person name="Steentjes M.B.F."/>
            <person name="Corcolon B."/>
            <person name="Chong P.A."/>
            <person name="Kema G.H.J."/>
            <person name="Seidl M.F."/>
        </authorList>
    </citation>
    <scope>NUCLEOTIDE SEQUENCE [LARGE SCALE GENOMIC DNA]</scope>
    <source>
        <strain evidence="2 3">P124</strain>
    </source>
</reference>
<dbReference type="EMBL" id="JAXOVC010000002">
    <property type="protein sequence ID" value="KAK4505167.1"/>
    <property type="molecule type" value="Genomic_DNA"/>
</dbReference>
<dbReference type="Proteomes" id="UP001305779">
    <property type="component" value="Unassembled WGS sequence"/>
</dbReference>
<evidence type="ECO:0000313" key="3">
    <source>
        <dbReference type="Proteomes" id="UP001305779"/>
    </source>
</evidence>
<feature type="chain" id="PRO_5046811362" evidence="1">
    <location>
        <begin position="20"/>
        <end position="115"/>
    </location>
</feature>
<protein>
    <submittedName>
        <fullName evidence="2">Uncharacterized protein</fullName>
    </submittedName>
</protein>
<name>A0ABR0EUA7_ZASCE</name>
<keyword evidence="3" id="KW-1185">Reference proteome</keyword>
<organism evidence="2 3">
    <name type="scientific">Zasmidium cellare</name>
    <name type="common">Wine cellar mold</name>
    <name type="synonym">Racodium cellare</name>
    <dbReference type="NCBI Taxonomy" id="395010"/>
    <lineage>
        <taxon>Eukaryota</taxon>
        <taxon>Fungi</taxon>
        <taxon>Dikarya</taxon>
        <taxon>Ascomycota</taxon>
        <taxon>Pezizomycotina</taxon>
        <taxon>Dothideomycetes</taxon>
        <taxon>Dothideomycetidae</taxon>
        <taxon>Mycosphaerellales</taxon>
        <taxon>Mycosphaerellaceae</taxon>
        <taxon>Zasmidium</taxon>
    </lineage>
</organism>
<comment type="caution">
    <text evidence="2">The sequence shown here is derived from an EMBL/GenBank/DDBJ whole genome shotgun (WGS) entry which is preliminary data.</text>
</comment>
<keyword evidence="1" id="KW-0732">Signal</keyword>
<feature type="signal peptide" evidence="1">
    <location>
        <begin position="1"/>
        <end position="19"/>
    </location>
</feature>
<evidence type="ECO:0000313" key="2">
    <source>
        <dbReference type="EMBL" id="KAK4505167.1"/>
    </source>
</evidence>